<keyword evidence="2" id="KW-1003">Cell membrane</keyword>
<keyword evidence="5 6" id="KW-0472">Membrane</keyword>
<evidence type="ECO:0008006" key="11">
    <source>
        <dbReference type="Google" id="ProtNLM"/>
    </source>
</evidence>
<dbReference type="InterPro" id="IPR025857">
    <property type="entry name" value="MacB_PCD"/>
</dbReference>
<evidence type="ECO:0000256" key="3">
    <source>
        <dbReference type="ARBA" id="ARBA00022692"/>
    </source>
</evidence>
<sequence length="803" mass="88962">MQNYLKTAWRNIKRQKSFTAIHVLGMGVAIGVATLLFLTAMFELSFDDQHEDRDHIGLLYFQSNPVNGLTHASAMPTPLAPTLKAEIEGLEGVSRYYNGTLLFRNGDKQISSDAKFVDPDFLSIFDFRLEEGSNNALKDLDHIAMTKKMATSLFGASHVVGQSVEVYLNGSWTSKIISAILEDLPKNSSLEFTSLIRFEHKPNYQGNVDQWNHNDHIIFVKTILPISEKTAFNTKTRQVIANHFRPQTEELKRDGATADANGDYITLRTLPFSDYHLNELGLGDAGSTTFPWMLIGIAGLMVFIACSNFINLSLANSITRKREVGTRKTLGSTNRQLIAQFWTESLLITCSALIFGLALAWLLLPQYNANMGYNLKIGELFSPINLSLFTVTFLLITLIAGGYPAWQNAQSNVIEALKGTTSGNTKHRLRNTLTVVQFAIATFMIIGTIVISTQLTYLSNRSLGYNKTEVISIPIGSGIDHQQALERMRADLAKLPFVTHVSGTDINMGRGRDGSTSNSKIGFDHEGRGISTHFLRVDYDYLDALDIELLAGRDFSRGYGTDTSAIIINEQMAIALGGTDAILGKKIDMGMTPTVIGVVKDFNFKDLRQEVEPLTMHINPNIGFDIEYIFVRVQTDNLATALKQVEDVWKNINPKAASEASYLDENTENMYKKDRRFAHIIVGGAVIAIVISCMGLFAIALLSINQRVKEIGIRKVLGSSVSDLVLLLSKDFVLLVLLALVIASPLAWWGMQRWLDGFAYRIDISWWIFVLAGVIALSIALLTVSGQAIRAGLRNPVNSLRND</sequence>
<evidence type="ECO:0000313" key="9">
    <source>
        <dbReference type="EMBL" id="PVH26159.1"/>
    </source>
</evidence>
<keyword evidence="10" id="KW-1185">Reference proteome</keyword>
<accession>A0A2T8HL36</accession>
<keyword evidence="3 6" id="KW-0812">Transmembrane</keyword>
<feature type="transmembrane region" description="Helical" evidence="6">
    <location>
        <begin position="384"/>
        <end position="406"/>
    </location>
</feature>
<dbReference type="PANTHER" id="PTHR30572:SF18">
    <property type="entry name" value="ABC-TYPE MACROLIDE FAMILY EXPORT SYSTEM PERMEASE COMPONENT 2"/>
    <property type="match status" value="1"/>
</dbReference>
<dbReference type="GO" id="GO:0005886">
    <property type="term" value="C:plasma membrane"/>
    <property type="evidence" value="ECO:0007669"/>
    <property type="project" value="UniProtKB-SubCell"/>
</dbReference>
<evidence type="ECO:0000256" key="2">
    <source>
        <dbReference type="ARBA" id="ARBA00022475"/>
    </source>
</evidence>
<feature type="transmembrane region" description="Helical" evidence="6">
    <location>
        <begin position="764"/>
        <end position="784"/>
    </location>
</feature>
<comment type="caution">
    <text evidence="9">The sequence shown here is derived from an EMBL/GenBank/DDBJ whole genome shotgun (WGS) entry which is preliminary data.</text>
</comment>
<feature type="domain" description="ABC3 transporter permease C-terminal" evidence="7">
    <location>
        <begin position="685"/>
        <end position="789"/>
    </location>
</feature>
<dbReference type="InterPro" id="IPR050250">
    <property type="entry name" value="Macrolide_Exporter_MacB"/>
</dbReference>
<dbReference type="RefSeq" id="WP_116774004.1">
    <property type="nucleotide sequence ID" value="NZ_QDKG01000001.1"/>
</dbReference>
<feature type="transmembrane region" description="Helical" evidence="6">
    <location>
        <begin position="345"/>
        <end position="364"/>
    </location>
</feature>
<feature type="domain" description="MacB-like periplasmic core" evidence="8">
    <location>
        <begin position="19"/>
        <end position="189"/>
    </location>
</feature>
<feature type="domain" description="MacB-like periplasmic core" evidence="8">
    <location>
        <begin position="433"/>
        <end position="644"/>
    </location>
</feature>
<evidence type="ECO:0000256" key="5">
    <source>
        <dbReference type="ARBA" id="ARBA00023136"/>
    </source>
</evidence>
<comment type="subcellular location">
    <subcellularLocation>
        <location evidence="1">Cell membrane</location>
        <topology evidence="1">Multi-pass membrane protein</topology>
    </subcellularLocation>
</comment>
<name>A0A2T8HL36_9SPHI</name>
<proteinExistence type="predicted"/>
<feature type="transmembrane region" description="Helical" evidence="6">
    <location>
        <begin position="290"/>
        <end position="312"/>
    </location>
</feature>
<gene>
    <name evidence="9" type="ORF">DC487_00595</name>
</gene>
<dbReference type="Pfam" id="PF02687">
    <property type="entry name" value="FtsX"/>
    <property type="match status" value="2"/>
</dbReference>
<protein>
    <recommendedName>
        <fullName evidence="11">ABC transporter permease</fullName>
    </recommendedName>
</protein>
<feature type="transmembrane region" description="Helical" evidence="6">
    <location>
        <begin position="435"/>
        <end position="457"/>
    </location>
</feature>
<feature type="transmembrane region" description="Helical" evidence="6">
    <location>
        <begin position="21"/>
        <end position="42"/>
    </location>
</feature>
<evidence type="ECO:0000256" key="6">
    <source>
        <dbReference type="SAM" id="Phobius"/>
    </source>
</evidence>
<dbReference type="GO" id="GO:0022857">
    <property type="term" value="F:transmembrane transporter activity"/>
    <property type="evidence" value="ECO:0007669"/>
    <property type="project" value="TreeGrafter"/>
</dbReference>
<evidence type="ECO:0000259" key="8">
    <source>
        <dbReference type="Pfam" id="PF12704"/>
    </source>
</evidence>
<dbReference type="EMBL" id="QDKG01000001">
    <property type="protein sequence ID" value="PVH26159.1"/>
    <property type="molecule type" value="Genomic_DNA"/>
</dbReference>
<keyword evidence="4 6" id="KW-1133">Transmembrane helix</keyword>
<dbReference type="PANTHER" id="PTHR30572">
    <property type="entry name" value="MEMBRANE COMPONENT OF TRANSPORTER-RELATED"/>
    <property type="match status" value="1"/>
</dbReference>
<dbReference type="AlphaFoldDB" id="A0A2T8HL36"/>
<dbReference type="OrthoDB" id="1451596at2"/>
<evidence type="ECO:0000259" key="7">
    <source>
        <dbReference type="Pfam" id="PF02687"/>
    </source>
</evidence>
<dbReference type="InterPro" id="IPR003838">
    <property type="entry name" value="ABC3_permease_C"/>
</dbReference>
<organism evidence="9 10">
    <name type="scientific">Sphingobacterium corticibacter</name>
    <dbReference type="NCBI Taxonomy" id="2171749"/>
    <lineage>
        <taxon>Bacteria</taxon>
        <taxon>Pseudomonadati</taxon>
        <taxon>Bacteroidota</taxon>
        <taxon>Sphingobacteriia</taxon>
        <taxon>Sphingobacteriales</taxon>
        <taxon>Sphingobacteriaceae</taxon>
        <taxon>Sphingobacterium</taxon>
    </lineage>
</organism>
<feature type="transmembrane region" description="Helical" evidence="6">
    <location>
        <begin position="724"/>
        <end position="744"/>
    </location>
</feature>
<dbReference type="Pfam" id="PF12704">
    <property type="entry name" value="MacB_PCD"/>
    <property type="match status" value="2"/>
</dbReference>
<evidence type="ECO:0000256" key="4">
    <source>
        <dbReference type="ARBA" id="ARBA00022989"/>
    </source>
</evidence>
<feature type="transmembrane region" description="Helical" evidence="6">
    <location>
        <begin position="677"/>
        <end position="704"/>
    </location>
</feature>
<evidence type="ECO:0000256" key="1">
    <source>
        <dbReference type="ARBA" id="ARBA00004651"/>
    </source>
</evidence>
<reference evidence="9 10" key="1">
    <citation type="submission" date="2018-04" db="EMBL/GenBank/DDBJ databases">
        <title>Sphingobacterium cortibacter sp. nov.</title>
        <authorList>
            <person name="Li Y."/>
        </authorList>
    </citation>
    <scope>NUCLEOTIDE SEQUENCE [LARGE SCALE GENOMIC DNA]</scope>
    <source>
        <strain evidence="9 10">2c-3</strain>
    </source>
</reference>
<evidence type="ECO:0000313" key="10">
    <source>
        <dbReference type="Proteomes" id="UP000245627"/>
    </source>
</evidence>
<dbReference type="Proteomes" id="UP000245627">
    <property type="component" value="Unassembled WGS sequence"/>
</dbReference>
<feature type="domain" description="ABC3 transporter permease C-terminal" evidence="7">
    <location>
        <begin position="297"/>
        <end position="408"/>
    </location>
</feature>